<name>A0A2P2BZC7_9ZZZZ</name>
<dbReference type="InterPro" id="IPR003870">
    <property type="entry name" value="DUF222"/>
</dbReference>
<keyword evidence="3" id="KW-0255">Endonuclease</keyword>
<keyword evidence="3" id="KW-0378">Hydrolase</keyword>
<dbReference type="Pfam" id="PF01844">
    <property type="entry name" value="HNH"/>
    <property type="match status" value="1"/>
</dbReference>
<dbReference type="GO" id="GO:0004519">
    <property type="term" value="F:endonuclease activity"/>
    <property type="evidence" value="ECO:0007669"/>
    <property type="project" value="UniProtKB-KW"/>
</dbReference>
<dbReference type="CDD" id="cd00085">
    <property type="entry name" value="HNHc"/>
    <property type="match status" value="1"/>
</dbReference>
<keyword evidence="3" id="KW-0540">Nuclease</keyword>
<dbReference type="EMBL" id="CZKA01000015">
    <property type="protein sequence ID" value="CUR55081.1"/>
    <property type="molecule type" value="Genomic_DNA"/>
</dbReference>
<evidence type="ECO:0000259" key="2">
    <source>
        <dbReference type="SMART" id="SM00507"/>
    </source>
</evidence>
<dbReference type="GO" id="GO:0003676">
    <property type="term" value="F:nucleic acid binding"/>
    <property type="evidence" value="ECO:0007669"/>
    <property type="project" value="InterPro"/>
</dbReference>
<reference evidence="3" key="1">
    <citation type="submission" date="2015-08" db="EMBL/GenBank/DDBJ databases">
        <authorList>
            <person name="Babu N.S."/>
            <person name="Beckwith C.J."/>
            <person name="Beseler K.G."/>
            <person name="Brison A."/>
            <person name="Carone J.V."/>
            <person name="Caskin T.P."/>
            <person name="Diamond M."/>
            <person name="Durham M.E."/>
            <person name="Foxe J.M."/>
            <person name="Go M."/>
            <person name="Henderson B.A."/>
            <person name="Jones I.B."/>
            <person name="McGettigan J.A."/>
            <person name="Micheletti S.J."/>
            <person name="Nasrallah M.E."/>
            <person name="Ortiz D."/>
            <person name="Piller C.R."/>
            <person name="Privatt S.R."/>
            <person name="Schneider S.L."/>
            <person name="Sharp S."/>
            <person name="Smith T.C."/>
            <person name="Stanton J.D."/>
            <person name="Ullery H.E."/>
            <person name="Wilson R.J."/>
            <person name="Serrano M.G."/>
            <person name="Buck G."/>
            <person name="Lee V."/>
            <person name="Wang Y."/>
            <person name="Carvalho R."/>
            <person name="Voegtly L."/>
            <person name="Shi R."/>
            <person name="Duckworth R."/>
            <person name="Johnson A."/>
            <person name="Loviza R."/>
            <person name="Walstead R."/>
            <person name="Shah Z."/>
            <person name="Kiflezghi M."/>
            <person name="Wade K."/>
            <person name="Ball S.L."/>
            <person name="Bradley K.W."/>
            <person name="Asai D.J."/>
            <person name="Bowman C.A."/>
            <person name="Russell D.A."/>
            <person name="Pope W.H."/>
            <person name="Jacobs-Sera D."/>
            <person name="Hendrix R.W."/>
            <person name="Hatfull G.F."/>
        </authorList>
    </citation>
    <scope>NUCLEOTIDE SEQUENCE</scope>
</reference>
<organism evidence="3">
    <name type="scientific">metagenome</name>
    <dbReference type="NCBI Taxonomy" id="256318"/>
    <lineage>
        <taxon>unclassified sequences</taxon>
        <taxon>metagenomes</taxon>
    </lineage>
</organism>
<dbReference type="Pfam" id="PF02720">
    <property type="entry name" value="DUF222"/>
    <property type="match status" value="1"/>
</dbReference>
<feature type="domain" description="HNH nuclease" evidence="2">
    <location>
        <begin position="237"/>
        <end position="289"/>
    </location>
</feature>
<dbReference type="SMART" id="SM00507">
    <property type="entry name" value="HNHc"/>
    <property type="match status" value="1"/>
</dbReference>
<dbReference type="AlphaFoldDB" id="A0A2P2BZC7"/>
<evidence type="ECO:0000313" key="3">
    <source>
        <dbReference type="EMBL" id="CUR55081.1"/>
    </source>
</evidence>
<dbReference type="Gene3D" id="1.10.30.50">
    <property type="match status" value="1"/>
</dbReference>
<sequence>MATALRDGEVNLAQAQVIVRALDALPGDLPAELCADAENALIGYAADFGPRPLARLGRRILDVIAPDIAEAAEARRLADLEAHAQRNTRLTLRRLGDGTTRLHGILPDATATRLLTYLEAFTNPRKSDPDSTRLPYPRLLGDAFCQLLEVVDPTRLPQHAGDATTVIVTIPLETLRSELGVAGLLGSSVPGESDTQDLITASEARRLACTAGILPAVLGGKSEVLDLGRTRRLFSPAQHKALRLRHTTCQADGCTIPATWTEAHHHQPWSHGGPTNLTNAILLCRHHHQRIHDTSRYGHARIPNGDVRFHRLT</sequence>
<protein>
    <submittedName>
        <fullName evidence="3">HNH endonuclease</fullName>
    </submittedName>
</protein>
<dbReference type="InterPro" id="IPR003615">
    <property type="entry name" value="HNH_nuc"/>
</dbReference>
<gene>
    <name evidence="3" type="ORF">NOCA2220272</name>
</gene>
<dbReference type="InterPro" id="IPR002711">
    <property type="entry name" value="HNH"/>
</dbReference>
<evidence type="ECO:0000256" key="1">
    <source>
        <dbReference type="ARBA" id="ARBA00023450"/>
    </source>
</evidence>
<proteinExistence type="inferred from homology"/>
<accession>A0A2P2BZC7</accession>
<comment type="similarity">
    <text evidence="1">Belongs to the Rv1128c/1148c/1588c/1702c/1945/3466 family.</text>
</comment>
<dbReference type="GO" id="GO:0008270">
    <property type="term" value="F:zinc ion binding"/>
    <property type="evidence" value="ECO:0007669"/>
    <property type="project" value="InterPro"/>
</dbReference>